<evidence type="ECO:0000259" key="1">
    <source>
        <dbReference type="PROSITE" id="PS51186"/>
    </source>
</evidence>
<feature type="domain" description="N-acetyltransferase" evidence="1">
    <location>
        <begin position="8"/>
        <end position="172"/>
    </location>
</feature>
<dbReference type="GO" id="GO:0016746">
    <property type="term" value="F:acyltransferase activity"/>
    <property type="evidence" value="ECO:0007669"/>
    <property type="project" value="UniProtKB-KW"/>
</dbReference>
<dbReference type="EMBL" id="JAOEGN010000024">
    <property type="protein sequence ID" value="MCU0105716.1"/>
    <property type="molecule type" value="Genomic_DNA"/>
</dbReference>
<dbReference type="PANTHER" id="PTHR39173:SF1">
    <property type="entry name" value="ACETYLTRANSFERASE"/>
    <property type="match status" value="1"/>
</dbReference>
<gene>
    <name evidence="2" type="ORF">N7603_08610</name>
</gene>
<evidence type="ECO:0000313" key="2">
    <source>
        <dbReference type="EMBL" id="MCU0105716.1"/>
    </source>
</evidence>
<keyword evidence="2" id="KW-0808">Transferase</keyword>
<keyword evidence="3" id="KW-1185">Reference proteome</keyword>
<dbReference type="SUPFAM" id="SSF55729">
    <property type="entry name" value="Acyl-CoA N-acyltransferases (Nat)"/>
    <property type="match status" value="1"/>
</dbReference>
<comment type="caution">
    <text evidence="2">The sequence shown here is derived from an EMBL/GenBank/DDBJ whole genome shotgun (WGS) entry which is preliminary data.</text>
</comment>
<name>A0ABT2PXM6_9MOLU</name>
<dbReference type="RefSeq" id="WP_262097034.1">
    <property type="nucleotide sequence ID" value="NZ_JAOEGN010000024.1"/>
</dbReference>
<sequence length="173" mass="19666">MRLVKPTMAHEAMLKSYVEEMINNKDTCHGCGSIEDYPNYSDWLDHIAVYAVKALIPKDSKYVEGSQYILLDEENQRVIGMVNIRHELNDYLLRFGGHIGYSIRPLERNKGYAKLQLQLALDVLRSKGVEKALITCNQDNPASRRTILACGGIEDTPSIEADGTVILRYWIHL</sequence>
<dbReference type="Pfam" id="PF13302">
    <property type="entry name" value="Acetyltransf_3"/>
    <property type="match status" value="1"/>
</dbReference>
<dbReference type="EC" id="2.3.1.-" evidence="2"/>
<dbReference type="InterPro" id="IPR016181">
    <property type="entry name" value="Acyl_CoA_acyltransferase"/>
</dbReference>
<accession>A0ABT2PXM6</accession>
<dbReference type="InterPro" id="IPR000182">
    <property type="entry name" value="GNAT_dom"/>
</dbReference>
<organism evidence="2 3">
    <name type="scientific">Paracholeplasma vituli</name>
    <dbReference type="NCBI Taxonomy" id="69473"/>
    <lineage>
        <taxon>Bacteria</taxon>
        <taxon>Bacillati</taxon>
        <taxon>Mycoplasmatota</taxon>
        <taxon>Mollicutes</taxon>
        <taxon>Acholeplasmatales</taxon>
        <taxon>Acholeplasmataceae</taxon>
        <taxon>Paracholeplasma</taxon>
    </lineage>
</organism>
<dbReference type="PANTHER" id="PTHR39173">
    <property type="entry name" value="ACETYLTRANSFERASE"/>
    <property type="match status" value="1"/>
</dbReference>
<dbReference type="Gene3D" id="3.40.630.30">
    <property type="match status" value="1"/>
</dbReference>
<proteinExistence type="predicted"/>
<evidence type="ECO:0000313" key="3">
    <source>
        <dbReference type="Proteomes" id="UP001209076"/>
    </source>
</evidence>
<dbReference type="Proteomes" id="UP001209076">
    <property type="component" value="Unassembled WGS sequence"/>
</dbReference>
<protein>
    <submittedName>
        <fullName evidence="2">GNAT family N-acetyltransferase</fullName>
        <ecNumber evidence="2">2.3.1.-</ecNumber>
    </submittedName>
</protein>
<reference evidence="3" key="1">
    <citation type="submission" date="2023-07" db="EMBL/GenBank/DDBJ databases">
        <title>Novel Mycoplasma species identified in domestic and wild animals.</title>
        <authorList>
            <person name="Volokhov D.V."/>
            <person name="Furtak V.A."/>
            <person name="Zagorodnyaya T.A."/>
        </authorList>
    </citation>
    <scope>NUCLEOTIDE SEQUENCE [LARGE SCALE GENOMIC DNA]</scope>
    <source>
        <strain evidence="3">92-19</strain>
    </source>
</reference>
<dbReference type="PROSITE" id="PS51186">
    <property type="entry name" value="GNAT"/>
    <property type="match status" value="1"/>
</dbReference>
<keyword evidence="2" id="KW-0012">Acyltransferase</keyword>